<comment type="caution">
    <text evidence="4">The sequence shown here is derived from an EMBL/GenBank/DDBJ whole genome shotgun (WGS) entry which is preliminary data.</text>
</comment>
<dbReference type="InterPro" id="IPR051052">
    <property type="entry name" value="Diverse_substrate_MTase"/>
</dbReference>
<protein>
    <recommendedName>
        <fullName evidence="3">Methyltransferase domain-containing protein</fullName>
    </recommendedName>
</protein>
<reference evidence="4 5" key="1">
    <citation type="journal article" date="2021" name="Int. J. Syst. Evol. Microbiol.">
        <title>Reticulibacter mediterranei gen. nov., sp. nov., within the new family Reticulibacteraceae fam. nov., and Ktedonospora formicarum gen. nov., sp. nov., Ktedonobacter robiniae sp. nov., Dictyobacter formicarum sp. nov. and Dictyobacter arantiisoli sp. nov., belonging to the class Ktedonobacteria.</title>
        <authorList>
            <person name="Yabe S."/>
            <person name="Zheng Y."/>
            <person name="Wang C.M."/>
            <person name="Sakai Y."/>
            <person name="Abe K."/>
            <person name="Yokota A."/>
            <person name="Donadio S."/>
            <person name="Cavaletti L."/>
            <person name="Monciardini P."/>
        </authorList>
    </citation>
    <scope>NUCLEOTIDE SEQUENCE [LARGE SCALE GENOMIC DNA]</scope>
    <source>
        <strain evidence="4 5">SOSP1-30</strain>
    </source>
</reference>
<evidence type="ECO:0000256" key="1">
    <source>
        <dbReference type="ARBA" id="ARBA00022603"/>
    </source>
</evidence>
<evidence type="ECO:0000256" key="2">
    <source>
        <dbReference type="ARBA" id="ARBA00022679"/>
    </source>
</evidence>
<proteinExistence type="predicted"/>
<dbReference type="InterPro" id="IPR041698">
    <property type="entry name" value="Methyltransf_25"/>
</dbReference>
<gene>
    <name evidence="4" type="ORF">KSB_66430</name>
</gene>
<dbReference type="Proteomes" id="UP000654345">
    <property type="component" value="Unassembled WGS sequence"/>
</dbReference>
<dbReference type="CDD" id="cd02440">
    <property type="entry name" value="AdoMet_MTases"/>
    <property type="match status" value="1"/>
</dbReference>
<dbReference type="InterPro" id="IPR029063">
    <property type="entry name" value="SAM-dependent_MTases_sf"/>
</dbReference>
<dbReference type="RefSeq" id="WP_201374423.1">
    <property type="nucleotide sequence ID" value="NZ_BNJG01000002.1"/>
</dbReference>
<dbReference type="PANTHER" id="PTHR44942">
    <property type="entry name" value="METHYLTRANSF_11 DOMAIN-CONTAINING PROTEIN"/>
    <property type="match status" value="1"/>
</dbReference>
<sequence length="270" mass="30409">MTTMNVNNEESGRRRESFDFVADDYNLYRSPCPQEVVNTIIALSHLHKGNRVLEIGCGTGQLSVPLAQHGIDLLAIELGPHLAALARQNLKQFPNAQVEVSSFEEWALLSQKFDAVVSASAFHWLDPAVRFSKSAEALRPGGFLAILHVHHVQGGTPGFFADTQPYYIKWGLSNDPFFQPTTPDNVPTMYLELDQLPEFRSVERHYSEIPMSYSTASYTGWLNTDSLVNSLNDESRRGFLQDIERLIESKYNGEVVRNFVYEIIVAQRAS</sequence>
<organism evidence="4 5">
    <name type="scientific">Ktedonobacter robiniae</name>
    <dbReference type="NCBI Taxonomy" id="2778365"/>
    <lineage>
        <taxon>Bacteria</taxon>
        <taxon>Bacillati</taxon>
        <taxon>Chloroflexota</taxon>
        <taxon>Ktedonobacteria</taxon>
        <taxon>Ktedonobacterales</taxon>
        <taxon>Ktedonobacteraceae</taxon>
        <taxon>Ktedonobacter</taxon>
    </lineage>
</organism>
<dbReference type="SUPFAM" id="SSF53335">
    <property type="entry name" value="S-adenosyl-L-methionine-dependent methyltransferases"/>
    <property type="match status" value="1"/>
</dbReference>
<dbReference type="PANTHER" id="PTHR44942:SF4">
    <property type="entry name" value="METHYLTRANSFERASE TYPE 11 DOMAIN-CONTAINING PROTEIN"/>
    <property type="match status" value="1"/>
</dbReference>
<name>A0ABQ3UZE6_9CHLR</name>
<feature type="domain" description="Methyltransferase" evidence="3">
    <location>
        <begin position="52"/>
        <end position="142"/>
    </location>
</feature>
<dbReference type="Pfam" id="PF13649">
    <property type="entry name" value="Methyltransf_25"/>
    <property type="match status" value="1"/>
</dbReference>
<keyword evidence="1" id="KW-0489">Methyltransferase</keyword>
<dbReference type="EMBL" id="BNJG01000002">
    <property type="protein sequence ID" value="GHO58168.1"/>
    <property type="molecule type" value="Genomic_DNA"/>
</dbReference>
<evidence type="ECO:0000259" key="3">
    <source>
        <dbReference type="Pfam" id="PF13649"/>
    </source>
</evidence>
<evidence type="ECO:0000313" key="4">
    <source>
        <dbReference type="EMBL" id="GHO58168.1"/>
    </source>
</evidence>
<accession>A0ABQ3UZE6</accession>
<keyword evidence="5" id="KW-1185">Reference proteome</keyword>
<keyword evidence="2" id="KW-0808">Transferase</keyword>
<dbReference type="Gene3D" id="3.40.50.150">
    <property type="entry name" value="Vaccinia Virus protein VP39"/>
    <property type="match status" value="1"/>
</dbReference>
<evidence type="ECO:0000313" key="5">
    <source>
        <dbReference type="Proteomes" id="UP000654345"/>
    </source>
</evidence>